<sequence>MGFTSGSLAPNASTGQLQLRLSKSDWSALTELDDHSYRPSAPGYATNARITVYVDGIRVAGTEP</sequence>
<proteinExistence type="predicted"/>
<name>A0ABQ4C649_9ACTN</name>
<dbReference type="EMBL" id="BONC01000031">
    <property type="protein sequence ID" value="GIF58250.1"/>
    <property type="molecule type" value="Genomic_DNA"/>
</dbReference>
<keyword evidence="3" id="KW-1185">Reference proteome</keyword>
<protein>
    <recommendedName>
        <fullName evidence="1">CBM3 domain-containing protein</fullName>
    </recommendedName>
</protein>
<accession>A0ABQ4C649</accession>
<dbReference type="InterPro" id="IPR001956">
    <property type="entry name" value="CBM3"/>
</dbReference>
<dbReference type="SUPFAM" id="SSF49384">
    <property type="entry name" value="Carbohydrate-binding domain"/>
    <property type="match status" value="1"/>
</dbReference>
<evidence type="ECO:0000313" key="2">
    <source>
        <dbReference type="EMBL" id="GIF58250.1"/>
    </source>
</evidence>
<gene>
    <name evidence="2" type="ORF">Air01nite_43450</name>
</gene>
<dbReference type="PROSITE" id="PS51172">
    <property type="entry name" value="CBM3"/>
    <property type="match status" value="1"/>
</dbReference>
<dbReference type="Proteomes" id="UP000624325">
    <property type="component" value="Unassembled WGS sequence"/>
</dbReference>
<organism evidence="2 3">
    <name type="scientific">Asanoa iriomotensis</name>
    <dbReference type="NCBI Taxonomy" id="234613"/>
    <lineage>
        <taxon>Bacteria</taxon>
        <taxon>Bacillati</taxon>
        <taxon>Actinomycetota</taxon>
        <taxon>Actinomycetes</taxon>
        <taxon>Micromonosporales</taxon>
        <taxon>Micromonosporaceae</taxon>
        <taxon>Asanoa</taxon>
    </lineage>
</organism>
<dbReference type="Gene3D" id="2.60.40.710">
    <property type="entry name" value="Endoglucanase-like"/>
    <property type="match status" value="1"/>
</dbReference>
<dbReference type="InterPro" id="IPR008965">
    <property type="entry name" value="CBM2/CBM3_carb-bd_dom_sf"/>
</dbReference>
<dbReference type="InterPro" id="IPR036966">
    <property type="entry name" value="CBM3_sf"/>
</dbReference>
<feature type="domain" description="CBM3" evidence="1">
    <location>
        <begin position="1"/>
        <end position="64"/>
    </location>
</feature>
<reference evidence="2 3" key="1">
    <citation type="submission" date="2021-01" db="EMBL/GenBank/DDBJ databases">
        <title>Whole genome shotgun sequence of Asanoa iriomotensis NBRC 100142.</title>
        <authorList>
            <person name="Komaki H."/>
            <person name="Tamura T."/>
        </authorList>
    </citation>
    <scope>NUCLEOTIDE SEQUENCE [LARGE SCALE GENOMIC DNA]</scope>
    <source>
        <strain evidence="2 3">NBRC 100142</strain>
    </source>
</reference>
<evidence type="ECO:0000313" key="3">
    <source>
        <dbReference type="Proteomes" id="UP000624325"/>
    </source>
</evidence>
<comment type="caution">
    <text evidence="2">The sequence shown here is derived from an EMBL/GenBank/DDBJ whole genome shotgun (WGS) entry which is preliminary data.</text>
</comment>
<evidence type="ECO:0000259" key="1">
    <source>
        <dbReference type="PROSITE" id="PS51172"/>
    </source>
</evidence>